<evidence type="ECO:0000313" key="4">
    <source>
        <dbReference type="EMBL" id="GIG94485.1"/>
    </source>
</evidence>
<dbReference type="Gene3D" id="1.10.1200.10">
    <property type="entry name" value="ACP-like"/>
    <property type="match status" value="1"/>
</dbReference>
<dbReference type="Pfam" id="PF00550">
    <property type="entry name" value="PP-binding"/>
    <property type="match status" value="1"/>
</dbReference>
<organism evidence="4 5">
    <name type="scientific">Plantactinospora mayteni</name>
    <dbReference type="NCBI Taxonomy" id="566021"/>
    <lineage>
        <taxon>Bacteria</taxon>
        <taxon>Bacillati</taxon>
        <taxon>Actinomycetota</taxon>
        <taxon>Actinomycetes</taxon>
        <taxon>Micromonosporales</taxon>
        <taxon>Micromonosporaceae</taxon>
        <taxon>Plantactinospora</taxon>
    </lineage>
</organism>
<dbReference type="InterPro" id="IPR009081">
    <property type="entry name" value="PP-bd_ACP"/>
</dbReference>
<dbReference type="Proteomes" id="UP000621500">
    <property type="component" value="Unassembled WGS sequence"/>
</dbReference>
<keyword evidence="5" id="KW-1185">Reference proteome</keyword>
<dbReference type="PROSITE" id="PS00012">
    <property type="entry name" value="PHOSPHOPANTETHEINE"/>
    <property type="match status" value="1"/>
</dbReference>
<dbReference type="PROSITE" id="PS50075">
    <property type="entry name" value="CARRIER"/>
    <property type="match status" value="1"/>
</dbReference>
<protein>
    <recommendedName>
        <fullName evidence="3">Carrier domain-containing protein</fullName>
    </recommendedName>
</protein>
<proteinExistence type="predicted"/>
<evidence type="ECO:0000313" key="5">
    <source>
        <dbReference type="Proteomes" id="UP000621500"/>
    </source>
</evidence>
<dbReference type="InterPro" id="IPR036736">
    <property type="entry name" value="ACP-like_sf"/>
</dbReference>
<dbReference type="InterPro" id="IPR006162">
    <property type="entry name" value="Ppantetheine_attach_site"/>
</dbReference>
<evidence type="ECO:0000256" key="1">
    <source>
        <dbReference type="ARBA" id="ARBA00022450"/>
    </source>
</evidence>
<feature type="domain" description="Carrier" evidence="3">
    <location>
        <begin position="7"/>
        <end position="85"/>
    </location>
</feature>
<accession>A0ABQ4EIE6</accession>
<evidence type="ECO:0000259" key="3">
    <source>
        <dbReference type="PROSITE" id="PS50075"/>
    </source>
</evidence>
<evidence type="ECO:0000256" key="2">
    <source>
        <dbReference type="ARBA" id="ARBA00022553"/>
    </source>
</evidence>
<sequence>MSVVGGPADGTALAAVVTLVRDLLKDPEIRPEDDFFAVGGHSLLIVRIIRRLQIEHGLVLDARAFAVNAQLAALAEACRAVPSEDVLR</sequence>
<dbReference type="EMBL" id="BONX01000004">
    <property type="protein sequence ID" value="GIG94485.1"/>
    <property type="molecule type" value="Genomic_DNA"/>
</dbReference>
<dbReference type="SUPFAM" id="SSF47336">
    <property type="entry name" value="ACP-like"/>
    <property type="match status" value="1"/>
</dbReference>
<comment type="caution">
    <text evidence="4">The sequence shown here is derived from an EMBL/GenBank/DDBJ whole genome shotgun (WGS) entry which is preliminary data.</text>
</comment>
<gene>
    <name evidence="4" type="ORF">Pma05_10580</name>
</gene>
<keyword evidence="2" id="KW-0597">Phosphoprotein</keyword>
<keyword evidence="1" id="KW-0596">Phosphopantetheine</keyword>
<dbReference type="RefSeq" id="WP_203856110.1">
    <property type="nucleotide sequence ID" value="NZ_BAAAZQ010000002.1"/>
</dbReference>
<name>A0ABQ4EIE6_9ACTN</name>
<reference evidence="4 5" key="1">
    <citation type="submission" date="2021-01" db="EMBL/GenBank/DDBJ databases">
        <title>Whole genome shotgun sequence of Plantactinospora mayteni NBRC 109088.</title>
        <authorList>
            <person name="Komaki H."/>
            <person name="Tamura T."/>
        </authorList>
    </citation>
    <scope>NUCLEOTIDE SEQUENCE [LARGE SCALE GENOMIC DNA]</scope>
    <source>
        <strain evidence="4 5">NBRC 109088</strain>
    </source>
</reference>